<protein>
    <submittedName>
        <fullName evidence="2">Transient receptor potential cation channel subfamily A member 1</fullName>
    </submittedName>
</protein>
<keyword evidence="2" id="KW-0675">Receptor</keyword>
<dbReference type="Gene3D" id="1.25.40.20">
    <property type="entry name" value="Ankyrin repeat-containing domain"/>
    <property type="match status" value="1"/>
</dbReference>
<dbReference type="InterPro" id="IPR036770">
    <property type="entry name" value="Ankyrin_rpt-contain_sf"/>
</dbReference>
<dbReference type="PROSITE" id="PS50088">
    <property type="entry name" value="ANK_REPEAT"/>
    <property type="match status" value="1"/>
</dbReference>
<keyword evidence="1" id="KW-0040">ANK repeat</keyword>
<organism evidence="2 3">
    <name type="scientific">Fasciola gigantica</name>
    <name type="common">Giant liver fluke</name>
    <dbReference type="NCBI Taxonomy" id="46835"/>
    <lineage>
        <taxon>Eukaryota</taxon>
        <taxon>Metazoa</taxon>
        <taxon>Spiralia</taxon>
        <taxon>Lophotrochozoa</taxon>
        <taxon>Platyhelminthes</taxon>
        <taxon>Trematoda</taxon>
        <taxon>Digenea</taxon>
        <taxon>Plagiorchiida</taxon>
        <taxon>Echinostomata</taxon>
        <taxon>Echinostomatoidea</taxon>
        <taxon>Fasciolidae</taxon>
        <taxon>Fasciola</taxon>
    </lineage>
</organism>
<evidence type="ECO:0000313" key="2">
    <source>
        <dbReference type="EMBL" id="TPP67520.1"/>
    </source>
</evidence>
<dbReference type="InterPro" id="IPR002110">
    <property type="entry name" value="Ankyrin_rpt"/>
</dbReference>
<proteinExistence type="predicted"/>
<keyword evidence="3" id="KW-1185">Reference proteome</keyword>
<dbReference type="Proteomes" id="UP000316759">
    <property type="component" value="Unassembled WGS sequence"/>
</dbReference>
<dbReference type="AlphaFoldDB" id="A0A504ZDZ1"/>
<gene>
    <name evidence="2" type="ORF">FGIG_04724</name>
</gene>
<dbReference type="SUPFAM" id="SSF48403">
    <property type="entry name" value="Ankyrin repeat"/>
    <property type="match status" value="1"/>
</dbReference>
<evidence type="ECO:0000256" key="1">
    <source>
        <dbReference type="PROSITE-ProRule" id="PRU00023"/>
    </source>
</evidence>
<feature type="repeat" description="ANK" evidence="1">
    <location>
        <begin position="8"/>
        <end position="40"/>
    </location>
</feature>
<sequence>MLDQANFEVVTALRAAAMNNRAEVVEYLLTAGAKILPANDGAYFVCMALQRKHHETLNVIIVHASIVNSIFRVIDDQKYGTYLTELHNACWMVSYENCHPCSELHTISLSCSIERIASMEPKTNPMHRVKIGLAVGDIEKVRRKACQQLLIQQIFWLADLESKFPKFIQTRLASTKAAQIVQQSAGTDSCGRLKINIVYDSYGDVHLC</sequence>
<dbReference type="OrthoDB" id="1661883at2759"/>
<evidence type="ECO:0000313" key="3">
    <source>
        <dbReference type="Proteomes" id="UP000316759"/>
    </source>
</evidence>
<comment type="caution">
    <text evidence="2">The sequence shown here is derived from an EMBL/GenBank/DDBJ whole genome shotgun (WGS) entry which is preliminary data.</text>
</comment>
<reference evidence="2 3" key="1">
    <citation type="submission" date="2019-04" db="EMBL/GenBank/DDBJ databases">
        <title>Annotation for the trematode Fasciola gigantica.</title>
        <authorList>
            <person name="Choi Y.-J."/>
        </authorList>
    </citation>
    <scope>NUCLEOTIDE SEQUENCE [LARGE SCALE GENOMIC DNA]</scope>
    <source>
        <strain evidence="2">Uganda_cow_1</strain>
    </source>
</reference>
<dbReference type="STRING" id="46835.A0A504ZDZ1"/>
<dbReference type="EMBL" id="SUNJ01000586">
    <property type="protein sequence ID" value="TPP67520.1"/>
    <property type="molecule type" value="Genomic_DNA"/>
</dbReference>
<accession>A0A504ZDZ1</accession>
<name>A0A504ZDZ1_FASGI</name>